<evidence type="ECO:0000313" key="2">
    <source>
        <dbReference type="Proteomes" id="UP000799429"/>
    </source>
</evidence>
<dbReference type="GO" id="GO:0001228">
    <property type="term" value="F:DNA-binding transcription activator activity, RNA polymerase II-specific"/>
    <property type="evidence" value="ECO:0007669"/>
    <property type="project" value="TreeGrafter"/>
</dbReference>
<dbReference type="Pfam" id="PF11951">
    <property type="entry name" value="Fungal_trans_2"/>
    <property type="match status" value="1"/>
</dbReference>
<accession>A0A9P4S7K2</accession>
<dbReference type="PANTHER" id="PTHR47784:SF5">
    <property type="entry name" value="STEROL UPTAKE CONTROL PROTEIN 2"/>
    <property type="match status" value="1"/>
</dbReference>
<dbReference type="PANTHER" id="PTHR47784">
    <property type="entry name" value="STEROL UPTAKE CONTROL PROTEIN 2"/>
    <property type="match status" value="1"/>
</dbReference>
<dbReference type="Pfam" id="PF12013">
    <property type="entry name" value="OrsD"/>
    <property type="match status" value="1"/>
</dbReference>
<gene>
    <name evidence="1" type="ORF">M501DRAFT_937207</name>
</gene>
<dbReference type="InterPro" id="IPR053157">
    <property type="entry name" value="Sterol_Uptake_Regulator"/>
</dbReference>
<name>A0A9P4S7K2_9PEZI</name>
<dbReference type="InterPro" id="IPR021858">
    <property type="entry name" value="Fun_TF"/>
</dbReference>
<dbReference type="EMBL" id="MU006099">
    <property type="protein sequence ID" value="KAF2837475.1"/>
    <property type="molecule type" value="Genomic_DNA"/>
</dbReference>
<dbReference type="OrthoDB" id="5350673at2759"/>
<reference evidence="1" key="1">
    <citation type="journal article" date="2020" name="Stud. Mycol.">
        <title>101 Dothideomycetes genomes: a test case for predicting lifestyles and emergence of pathogens.</title>
        <authorList>
            <person name="Haridas S."/>
            <person name="Albert R."/>
            <person name="Binder M."/>
            <person name="Bloem J."/>
            <person name="Labutti K."/>
            <person name="Salamov A."/>
            <person name="Andreopoulos B."/>
            <person name="Baker S."/>
            <person name="Barry K."/>
            <person name="Bills G."/>
            <person name="Bluhm B."/>
            <person name="Cannon C."/>
            <person name="Castanera R."/>
            <person name="Culley D."/>
            <person name="Daum C."/>
            <person name="Ezra D."/>
            <person name="Gonzalez J."/>
            <person name="Henrissat B."/>
            <person name="Kuo A."/>
            <person name="Liang C."/>
            <person name="Lipzen A."/>
            <person name="Lutzoni F."/>
            <person name="Magnuson J."/>
            <person name="Mondo S."/>
            <person name="Nolan M."/>
            <person name="Ohm R."/>
            <person name="Pangilinan J."/>
            <person name="Park H.-J."/>
            <person name="Ramirez L."/>
            <person name="Alfaro M."/>
            <person name="Sun H."/>
            <person name="Tritt A."/>
            <person name="Yoshinaga Y."/>
            <person name="Zwiers L.-H."/>
            <person name="Turgeon B."/>
            <person name="Goodwin S."/>
            <person name="Spatafora J."/>
            <person name="Crous P."/>
            <person name="Grigoriev I."/>
        </authorList>
    </citation>
    <scope>NUCLEOTIDE SEQUENCE</scope>
    <source>
        <strain evidence="1">CBS 101060</strain>
    </source>
</reference>
<evidence type="ECO:0000313" key="1">
    <source>
        <dbReference type="EMBL" id="KAF2837475.1"/>
    </source>
</evidence>
<evidence type="ECO:0008006" key="3">
    <source>
        <dbReference type="Google" id="ProtNLM"/>
    </source>
</evidence>
<dbReference type="AlphaFoldDB" id="A0A9P4S7K2"/>
<proteinExistence type="predicted"/>
<keyword evidence="2" id="KW-1185">Reference proteome</keyword>
<organism evidence="1 2">
    <name type="scientific">Patellaria atrata CBS 101060</name>
    <dbReference type="NCBI Taxonomy" id="1346257"/>
    <lineage>
        <taxon>Eukaryota</taxon>
        <taxon>Fungi</taxon>
        <taxon>Dikarya</taxon>
        <taxon>Ascomycota</taxon>
        <taxon>Pezizomycotina</taxon>
        <taxon>Dothideomycetes</taxon>
        <taxon>Dothideomycetes incertae sedis</taxon>
        <taxon>Patellariales</taxon>
        <taxon>Patellariaceae</taxon>
        <taxon>Patellaria</taxon>
    </lineage>
</organism>
<dbReference type="InterPro" id="IPR022698">
    <property type="entry name" value="OrsD"/>
</dbReference>
<sequence>MVSSGQPLCPTDPQPSQLLQYLPNHHVLICAACGYAVQPNAISRHLKEIHRILRSRRKPYLEYASRFNLRDPADVDAPQTRDFPVPQLPVENGLICNHEGCFHLCVTIKRMKAHWNAIHNQCNAEISGWRSVPLQTFFRGIHLRYFTSPAYMHRLIDCSLSLSRLSLDSLDTVYLKHWISSTHLTIAYDQDTRATYRDAITNVAFHHPFLMHGLLSCAALHMAQLESDKREEHLFRAGIHQDQSIPLFRAAINSPTAENCDAIFSCSHLLVIHSLASECQDESLFLIHSHSETMIPTWLYFLRAGCEMVLNVWHLIEAGPVKSLALTWESPLPIPPDATGPLLTTLFSAIPPLESSKAWPEQVVVEYHIAAKALDTAFLAADALSEKFGFWDVLRLWPIGLSEEFMRLLREWHPSTLILLAHFSVLLNRVEIMHSPWFILGRARRLLKTVLCKLDRQWYPYIEVPLKDIDVSVH</sequence>
<protein>
    <recommendedName>
        <fullName evidence="3">C2H2-type domain-containing protein</fullName>
    </recommendedName>
</protein>
<comment type="caution">
    <text evidence="1">The sequence shown here is derived from an EMBL/GenBank/DDBJ whole genome shotgun (WGS) entry which is preliminary data.</text>
</comment>
<dbReference type="Proteomes" id="UP000799429">
    <property type="component" value="Unassembled WGS sequence"/>
</dbReference>